<dbReference type="AlphaFoldDB" id="Q482W5"/>
<evidence type="ECO:0000256" key="1">
    <source>
        <dbReference type="SAM" id="Phobius"/>
    </source>
</evidence>
<dbReference type="STRING" id="167879.CPS_2177"/>
<accession>Q482W5</accession>
<proteinExistence type="predicted"/>
<dbReference type="KEGG" id="cps:CPS_2177"/>
<evidence type="ECO:0000313" key="3">
    <source>
        <dbReference type="Proteomes" id="UP000000547"/>
    </source>
</evidence>
<keyword evidence="1" id="KW-0812">Transmembrane</keyword>
<feature type="transmembrane region" description="Helical" evidence="1">
    <location>
        <begin position="54"/>
        <end position="83"/>
    </location>
</feature>
<sequence>MSPLKVDDYYRILILSIKNTLYFIVPLTVLMFFIEIGFELNEGGSITLFFTPEFIINFIFHELMLSLYFVVFLLNFAFHLILLKTRK</sequence>
<reference evidence="2" key="1">
    <citation type="journal article" date="2005" name="Proc. Natl. Acad. Sci. U.S.A.">
        <title>The psychrophilic lifestyle as revealed by the genome sequence of Colwellia psychrerythraea 34H through genomic and proteomic analyses.</title>
        <authorList>
            <person name="Methe B.A."/>
            <person name="Nelson K.E."/>
            <person name="Deming J.W."/>
            <person name="Momen B."/>
            <person name="Melamud E."/>
            <person name="Zhang X."/>
            <person name="Moult J."/>
            <person name="Madupu R."/>
            <person name="Nelson W.C."/>
            <person name="Dodson R.J."/>
            <person name="Brinkac L.M."/>
            <person name="Daugherty S.C."/>
            <person name="Durkin A.S."/>
            <person name="DeBoy R.T."/>
            <person name="Kolonay J.F."/>
            <person name="Sullivan S.A."/>
            <person name="Zhou L."/>
            <person name="Davidsen T.M."/>
            <person name="Wu M."/>
            <person name="Huston A.L."/>
            <person name="Lewis M."/>
            <person name="Weaver B."/>
            <person name="Weidman J.F."/>
            <person name="Khouri H."/>
            <person name="Utterback T.R."/>
            <person name="Feldblyum T.V."/>
            <person name="Fraser C.M."/>
        </authorList>
    </citation>
    <scope>NUCLEOTIDE SEQUENCE [LARGE SCALE GENOMIC DNA]</scope>
    <source>
        <strain evidence="2">34H</strain>
    </source>
</reference>
<dbReference type="EMBL" id="CP000083">
    <property type="protein sequence ID" value="AAZ25699.1"/>
    <property type="molecule type" value="Genomic_DNA"/>
</dbReference>
<dbReference type="HOGENOM" id="CLU_2477982_0_0_6"/>
<name>Q482W5_COLP3</name>
<organism evidence="2 3">
    <name type="scientific">Colwellia psychrerythraea (strain 34H / ATCC BAA-681)</name>
    <name type="common">Vibrio psychroerythus</name>
    <dbReference type="NCBI Taxonomy" id="167879"/>
    <lineage>
        <taxon>Bacteria</taxon>
        <taxon>Pseudomonadati</taxon>
        <taxon>Pseudomonadota</taxon>
        <taxon>Gammaproteobacteria</taxon>
        <taxon>Alteromonadales</taxon>
        <taxon>Colwelliaceae</taxon>
        <taxon>Colwellia</taxon>
    </lineage>
</organism>
<keyword evidence="1" id="KW-0472">Membrane</keyword>
<keyword evidence="1" id="KW-1133">Transmembrane helix</keyword>
<protein>
    <submittedName>
        <fullName evidence="2">Putative membrane protein</fullName>
    </submittedName>
</protein>
<evidence type="ECO:0000313" key="2">
    <source>
        <dbReference type="EMBL" id="AAZ25699.1"/>
    </source>
</evidence>
<gene>
    <name evidence="2" type="ordered locus">CPS_2177</name>
</gene>
<dbReference type="Proteomes" id="UP000000547">
    <property type="component" value="Chromosome"/>
</dbReference>
<feature type="transmembrane region" description="Helical" evidence="1">
    <location>
        <begin position="12"/>
        <end position="34"/>
    </location>
</feature>